<proteinExistence type="predicted"/>
<keyword evidence="2" id="KW-1185">Reference proteome</keyword>
<sequence>MTKWFQVVNAFKGNKKVLCAIRFCKIGVLHDYFKYNALDNRLVLGYGLEDIDYFGELEEGLTERFDGRLSTSPISTVGLEIIDRLILSLRQPKDALILNFLKHAFTNCLNLQYFKVSNFLLIQGHPNQRNSDLDETQNNLNMVHFICGAPNNNMLHVISEYLRNIEVLVFGSRSSSDNLILSLTYFINLKRSYLIIQGISEPLYVKFEYLDGKEQSYYYYDGSLIREDKQDSSYSCRSFTFICKRDTRFTVCVGSNESLLNFCIDTIQGDCHSISAILVFT</sequence>
<name>A0ABP9Y2V9_9FUNG</name>
<dbReference type="EMBL" id="BAABUJ010000018">
    <property type="protein sequence ID" value="GAA5801349.1"/>
    <property type="molecule type" value="Genomic_DNA"/>
</dbReference>
<evidence type="ECO:0000313" key="2">
    <source>
        <dbReference type="Proteomes" id="UP001476247"/>
    </source>
</evidence>
<evidence type="ECO:0000313" key="1">
    <source>
        <dbReference type="EMBL" id="GAA5801349.1"/>
    </source>
</evidence>
<dbReference type="Proteomes" id="UP001476247">
    <property type="component" value="Unassembled WGS sequence"/>
</dbReference>
<organism evidence="1 2">
    <name type="scientific">Helicostylum pulchrum</name>
    <dbReference type="NCBI Taxonomy" id="562976"/>
    <lineage>
        <taxon>Eukaryota</taxon>
        <taxon>Fungi</taxon>
        <taxon>Fungi incertae sedis</taxon>
        <taxon>Mucoromycota</taxon>
        <taxon>Mucoromycotina</taxon>
        <taxon>Mucoromycetes</taxon>
        <taxon>Mucorales</taxon>
        <taxon>Mucorineae</taxon>
        <taxon>Mucoraceae</taxon>
        <taxon>Helicostylum</taxon>
    </lineage>
</organism>
<protein>
    <submittedName>
        <fullName evidence="1">Uncharacterized protein</fullName>
    </submittedName>
</protein>
<reference evidence="1 2" key="1">
    <citation type="submission" date="2024-04" db="EMBL/GenBank/DDBJ databases">
        <title>genome sequences of Mucor flavus KT1a and Helicostylum pulchrum KT1b strains isolation_sourced from the surface of a dry-aged beef.</title>
        <authorList>
            <person name="Toyotome T."/>
            <person name="Hosono M."/>
            <person name="Torimaru M."/>
            <person name="Fukuda K."/>
            <person name="Mikami N."/>
        </authorList>
    </citation>
    <scope>NUCLEOTIDE SEQUENCE [LARGE SCALE GENOMIC DNA]</scope>
    <source>
        <strain evidence="1 2">KT1b</strain>
    </source>
</reference>
<comment type="caution">
    <text evidence="1">The sequence shown here is derived from an EMBL/GenBank/DDBJ whole genome shotgun (WGS) entry which is preliminary data.</text>
</comment>
<accession>A0ABP9Y2V9</accession>
<gene>
    <name evidence="1" type="ORF">HPULCUR_006795</name>
</gene>